<name>A0A545T848_9GAMM</name>
<gene>
    <name evidence="2" type="ORF">FKG94_16950</name>
</gene>
<dbReference type="EMBL" id="VHSG01000018">
    <property type="protein sequence ID" value="TQV73392.1"/>
    <property type="molecule type" value="Genomic_DNA"/>
</dbReference>
<dbReference type="Proteomes" id="UP000319732">
    <property type="component" value="Unassembled WGS sequence"/>
</dbReference>
<evidence type="ECO:0000313" key="2">
    <source>
        <dbReference type="EMBL" id="TQV73392.1"/>
    </source>
</evidence>
<accession>A0A545T848</accession>
<reference evidence="2 3" key="1">
    <citation type="submission" date="2019-06" db="EMBL/GenBank/DDBJ databases">
        <title>Whole genome sequence for Cellvibrionaceae sp. R142.</title>
        <authorList>
            <person name="Wang G."/>
        </authorList>
    </citation>
    <scope>NUCLEOTIDE SEQUENCE [LARGE SCALE GENOMIC DNA]</scope>
    <source>
        <strain evidence="2 3">R142</strain>
    </source>
</reference>
<dbReference type="RefSeq" id="WP_142905520.1">
    <property type="nucleotide sequence ID" value="NZ_ML660097.1"/>
</dbReference>
<proteinExistence type="predicted"/>
<comment type="caution">
    <text evidence="2">The sequence shown here is derived from an EMBL/GenBank/DDBJ whole genome shotgun (WGS) entry which is preliminary data.</text>
</comment>
<dbReference type="OrthoDB" id="8759078at2"/>
<organism evidence="2 3">
    <name type="scientific">Exilibacterium tricleocarpae</name>
    <dbReference type="NCBI Taxonomy" id="2591008"/>
    <lineage>
        <taxon>Bacteria</taxon>
        <taxon>Pseudomonadati</taxon>
        <taxon>Pseudomonadota</taxon>
        <taxon>Gammaproteobacteria</taxon>
        <taxon>Cellvibrionales</taxon>
        <taxon>Cellvibrionaceae</taxon>
        <taxon>Exilibacterium</taxon>
    </lineage>
</organism>
<protein>
    <submittedName>
        <fullName evidence="2">Uncharacterized protein</fullName>
    </submittedName>
</protein>
<evidence type="ECO:0000256" key="1">
    <source>
        <dbReference type="SAM" id="MobiDB-lite"/>
    </source>
</evidence>
<sequence length="127" mass="14235">MDPVNGLSQIVQILRQKLAERSSATRRLRDGAPAGTDTGPKPAAKSSLADIKRKIGERIRALPDEEREEARAVQVFVEAVMVWEFGDQLLQDPQFSALSKEVAQSMADHPQISQPLRLLIREFRSSW</sequence>
<dbReference type="AlphaFoldDB" id="A0A545T848"/>
<evidence type="ECO:0000313" key="3">
    <source>
        <dbReference type="Proteomes" id="UP000319732"/>
    </source>
</evidence>
<feature type="region of interest" description="Disordered" evidence="1">
    <location>
        <begin position="22"/>
        <end position="49"/>
    </location>
</feature>
<keyword evidence="3" id="KW-1185">Reference proteome</keyword>